<feature type="region of interest" description="Disordered" evidence="1">
    <location>
        <begin position="40"/>
        <end position="62"/>
    </location>
</feature>
<organism evidence="2">
    <name type="scientific">Anguilla anguilla</name>
    <name type="common">European freshwater eel</name>
    <name type="synonym">Muraena anguilla</name>
    <dbReference type="NCBI Taxonomy" id="7936"/>
    <lineage>
        <taxon>Eukaryota</taxon>
        <taxon>Metazoa</taxon>
        <taxon>Chordata</taxon>
        <taxon>Craniata</taxon>
        <taxon>Vertebrata</taxon>
        <taxon>Euteleostomi</taxon>
        <taxon>Actinopterygii</taxon>
        <taxon>Neopterygii</taxon>
        <taxon>Teleostei</taxon>
        <taxon>Anguilliformes</taxon>
        <taxon>Anguillidae</taxon>
        <taxon>Anguilla</taxon>
    </lineage>
</organism>
<dbReference type="EMBL" id="GBXM01081487">
    <property type="protein sequence ID" value="JAH27090.1"/>
    <property type="molecule type" value="Transcribed_RNA"/>
</dbReference>
<protein>
    <submittedName>
        <fullName evidence="2">Uncharacterized protein</fullName>
    </submittedName>
</protein>
<dbReference type="AlphaFoldDB" id="A0A0E9RF29"/>
<feature type="compositionally biased region" description="Polar residues" evidence="1">
    <location>
        <begin position="50"/>
        <end position="62"/>
    </location>
</feature>
<name>A0A0E9RF29_ANGAN</name>
<reference evidence="2" key="1">
    <citation type="submission" date="2014-11" db="EMBL/GenBank/DDBJ databases">
        <authorList>
            <person name="Amaro Gonzalez C."/>
        </authorList>
    </citation>
    <scope>NUCLEOTIDE SEQUENCE</scope>
</reference>
<proteinExistence type="predicted"/>
<evidence type="ECO:0000256" key="1">
    <source>
        <dbReference type="SAM" id="MobiDB-lite"/>
    </source>
</evidence>
<evidence type="ECO:0000313" key="2">
    <source>
        <dbReference type="EMBL" id="JAH27090.1"/>
    </source>
</evidence>
<accession>A0A0E9RF29</accession>
<sequence length="62" mass="6927">MSGLLAAVLSRKAILNNTMFETSQQVPVFSNKNLRRDAERLPLRAPTPQRLGQPNSFKSVCQ</sequence>
<reference evidence="2" key="2">
    <citation type="journal article" date="2015" name="Fish Shellfish Immunol.">
        <title>Early steps in the European eel (Anguilla anguilla)-Vibrio vulnificus interaction in the gills: Role of the RtxA13 toxin.</title>
        <authorList>
            <person name="Callol A."/>
            <person name="Pajuelo D."/>
            <person name="Ebbesson L."/>
            <person name="Teles M."/>
            <person name="MacKenzie S."/>
            <person name="Amaro C."/>
        </authorList>
    </citation>
    <scope>NUCLEOTIDE SEQUENCE</scope>
</reference>